<evidence type="ECO:0000313" key="6">
    <source>
        <dbReference type="EnsemblProtists" id="EKX44904"/>
    </source>
</evidence>
<dbReference type="STRING" id="905079.L1J9X3"/>
<dbReference type="EnsemblProtists" id="EKX44904">
    <property type="protein sequence ID" value="EKX44904"/>
    <property type="gene ID" value="GUITHDRAFT_152892"/>
</dbReference>
<sequence length="203" mass="22794">MFLQKAKNAKAMADALGYSTNKADKDEQPSSQPVEISHASSESAEELVRLVNWAYRGKDGREGWTGEMRFIDGIRIDMPAMLQALEDPKATVFVASCQERPVGCIKVEKVAEDMAEVGMFAVDPDMQSKRIGSSLLQTAEEFAREALGARKATMFVLENRGDILSWYLRRGYKRTEETAPFPEDQNVGKPKIKLQFVRLEKDL</sequence>
<keyword evidence="1" id="KW-0808">Transferase</keyword>
<dbReference type="Gene3D" id="3.40.630.30">
    <property type="match status" value="1"/>
</dbReference>
<protein>
    <recommendedName>
        <fullName evidence="4">N-acetyltransferase domain-containing protein</fullName>
    </recommendedName>
</protein>
<dbReference type="SUPFAM" id="SSF55729">
    <property type="entry name" value="Acyl-CoA N-acyltransferases (Nat)"/>
    <property type="match status" value="1"/>
</dbReference>
<evidence type="ECO:0000313" key="5">
    <source>
        <dbReference type="EMBL" id="EKX44904.1"/>
    </source>
</evidence>
<dbReference type="PANTHER" id="PTHR43877:SF2">
    <property type="entry name" value="AMINOALKYLPHOSPHONATE N-ACETYLTRANSFERASE-RELATED"/>
    <property type="match status" value="1"/>
</dbReference>
<dbReference type="PROSITE" id="PS51186">
    <property type="entry name" value="GNAT"/>
    <property type="match status" value="1"/>
</dbReference>
<reference evidence="7" key="2">
    <citation type="submission" date="2012-11" db="EMBL/GenBank/DDBJ databases">
        <authorList>
            <person name="Kuo A."/>
            <person name="Curtis B.A."/>
            <person name="Tanifuji G."/>
            <person name="Burki F."/>
            <person name="Gruber A."/>
            <person name="Irimia M."/>
            <person name="Maruyama S."/>
            <person name="Arias M.C."/>
            <person name="Ball S.G."/>
            <person name="Gile G.H."/>
            <person name="Hirakawa Y."/>
            <person name="Hopkins J.F."/>
            <person name="Rensing S.A."/>
            <person name="Schmutz J."/>
            <person name="Symeonidi A."/>
            <person name="Elias M."/>
            <person name="Eveleigh R.J."/>
            <person name="Herman E.K."/>
            <person name="Klute M.J."/>
            <person name="Nakayama T."/>
            <person name="Obornik M."/>
            <person name="Reyes-Prieto A."/>
            <person name="Armbrust E.V."/>
            <person name="Aves S.J."/>
            <person name="Beiko R.G."/>
            <person name="Coutinho P."/>
            <person name="Dacks J.B."/>
            <person name="Durnford D.G."/>
            <person name="Fast N.M."/>
            <person name="Green B.R."/>
            <person name="Grisdale C."/>
            <person name="Hempe F."/>
            <person name="Henrissat B."/>
            <person name="Hoppner M.P."/>
            <person name="Ishida K.-I."/>
            <person name="Kim E."/>
            <person name="Koreny L."/>
            <person name="Kroth P.G."/>
            <person name="Liu Y."/>
            <person name="Malik S.-B."/>
            <person name="Maier U.G."/>
            <person name="McRose D."/>
            <person name="Mock T."/>
            <person name="Neilson J.A."/>
            <person name="Onodera N.T."/>
            <person name="Poole A.M."/>
            <person name="Pritham E.J."/>
            <person name="Richards T.A."/>
            <person name="Rocap G."/>
            <person name="Roy S.W."/>
            <person name="Sarai C."/>
            <person name="Schaack S."/>
            <person name="Shirato S."/>
            <person name="Slamovits C.H."/>
            <person name="Spencer D.F."/>
            <person name="Suzuki S."/>
            <person name="Worden A.Z."/>
            <person name="Zauner S."/>
            <person name="Barry K."/>
            <person name="Bell C."/>
            <person name="Bharti A.K."/>
            <person name="Crow J.A."/>
            <person name="Grimwood J."/>
            <person name="Kramer R."/>
            <person name="Lindquist E."/>
            <person name="Lucas S."/>
            <person name="Salamov A."/>
            <person name="McFadden G.I."/>
            <person name="Lane C.E."/>
            <person name="Keeling P.J."/>
            <person name="Gray M.W."/>
            <person name="Grigoriev I.V."/>
            <person name="Archibald J.M."/>
        </authorList>
    </citation>
    <scope>NUCLEOTIDE SEQUENCE</scope>
    <source>
        <strain evidence="7">CCMP2712</strain>
    </source>
</reference>
<dbReference type="KEGG" id="gtt:GUITHDRAFT_152892"/>
<dbReference type="Proteomes" id="UP000011087">
    <property type="component" value="Unassembled WGS sequence"/>
</dbReference>
<dbReference type="OMA" id="ACCQLEH"/>
<dbReference type="eggNOG" id="ENOG502S8V6">
    <property type="taxonomic scope" value="Eukaryota"/>
</dbReference>
<accession>L1J9X3</accession>
<gene>
    <name evidence="5" type="ORF">GUITHDRAFT_152892</name>
</gene>
<evidence type="ECO:0000313" key="7">
    <source>
        <dbReference type="Proteomes" id="UP000011087"/>
    </source>
</evidence>
<evidence type="ECO:0000256" key="1">
    <source>
        <dbReference type="ARBA" id="ARBA00022679"/>
    </source>
</evidence>
<evidence type="ECO:0000259" key="4">
    <source>
        <dbReference type="PROSITE" id="PS51186"/>
    </source>
</evidence>
<dbReference type="GeneID" id="17301437"/>
<dbReference type="EMBL" id="JH993002">
    <property type="protein sequence ID" value="EKX44904.1"/>
    <property type="molecule type" value="Genomic_DNA"/>
</dbReference>
<evidence type="ECO:0000256" key="2">
    <source>
        <dbReference type="ARBA" id="ARBA00023315"/>
    </source>
</evidence>
<feature type="domain" description="N-acetyltransferase" evidence="4">
    <location>
        <begin position="34"/>
        <end position="203"/>
    </location>
</feature>
<organism evidence="5">
    <name type="scientific">Guillardia theta (strain CCMP2712)</name>
    <name type="common">Cryptophyte</name>
    <dbReference type="NCBI Taxonomy" id="905079"/>
    <lineage>
        <taxon>Eukaryota</taxon>
        <taxon>Cryptophyceae</taxon>
        <taxon>Pyrenomonadales</taxon>
        <taxon>Geminigeraceae</taxon>
        <taxon>Guillardia</taxon>
    </lineage>
</organism>
<dbReference type="AlphaFoldDB" id="L1J9X3"/>
<dbReference type="PaxDb" id="55529-EKX44904"/>
<dbReference type="InterPro" id="IPR050832">
    <property type="entry name" value="Bact_Acetyltransf"/>
</dbReference>
<reference evidence="6" key="3">
    <citation type="submission" date="2015-06" db="UniProtKB">
        <authorList>
            <consortium name="EnsemblProtists"/>
        </authorList>
    </citation>
    <scope>IDENTIFICATION</scope>
</reference>
<proteinExistence type="predicted"/>
<evidence type="ECO:0000256" key="3">
    <source>
        <dbReference type="SAM" id="MobiDB-lite"/>
    </source>
</evidence>
<dbReference type="RefSeq" id="XP_005831884.1">
    <property type="nucleotide sequence ID" value="XM_005831827.1"/>
</dbReference>
<dbReference type="HOGENOM" id="CLU_098389_0_0_1"/>
<reference evidence="5 7" key="1">
    <citation type="journal article" date="2012" name="Nature">
        <title>Algal genomes reveal evolutionary mosaicism and the fate of nucleomorphs.</title>
        <authorList>
            <consortium name="DOE Joint Genome Institute"/>
            <person name="Curtis B.A."/>
            <person name="Tanifuji G."/>
            <person name="Burki F."/>
            <person name="Gruber A."/>
            <person name="Irimia M."/>
            <person name="Maruyama S."/>
            <person name="Arias M.C."/>
            <person name="Ball S.G."/>
            <person name="Gile G.H."/>
            <person name="Hirakawa Y."/>
            <person name="Hopkins J.F."/>
            <person name="Kuo A."/>
            <person name="Rensing S.A."/>
            <person name="Schmutz J."/>
            <person name="Symeonidi A."/>
            <person name="Elias M."/>
            <person name="Eveleigh R.J."/>
            <person name="Herman E.K."/>
            <person name="Klute M.J."/>
            <person name="Nakayama T."/>
            <person name="Obornik M."/>
            <person name="Reyes-Prieto A."/>
            <person name="Armbrust E.V."/>
            <person name="Aves S.J."/>
            <person name="Beiko R.G."/>
            <person name="Coutinho P."/>
            <person name="Dacks J.B."/>
            <person name="Durnford D.G."/>
            <person name="Fast N.M."/>
            <person name="Green B.R."/>
            <person name="Grisdale C.J."/>
            <person name="Hempel F."/>
            <person name="Henrissat B."/>
            <person name="Hoppner M.P."/>
            <person name="Ishida K."/>
            <person name="Kim E."/>
            <person name="Koreny L."/>
            <person name="Kroth P.G."/>
            <person name="Liu Y."/>
            <person name="Malik S.B."/>
            <person name="Maier U.G."/>
            <person name="McRose D."/>
            <person name="Mock T."/>
            <person name="Neilson J.A."/>
            <person name="Onodera N.T."/>
            <person name="Poole A.M."/>
            <person name="Pritham E.J."/>
            <person name="Richards T.A."/>
            <person name="Rocap G."/>
            <person name="Roy S.W."/>
            <person name="Sarai C."/>
            <person name="Schaack S."/>
            <person name="Shirato S."/>
            <person name="Slamovits C.H."/>
            <person name="Spencer D.F."/>
            <person name="Suzuki S."/>
            <person name="Worden A.Z."/>
            <person name="Zauner S."/>
            <person name="Barry K."/>
            <person name="Bell C."/>
            <person name="Bharti A.K."/>
            <person name="Crow J.A."/>
            <person name="Grimwood J."/>
            <person name="Kramer R."/>
            <person name="Lindquist E."/>
            <person name="Lucas S."/>
            <person name="Salamov A."/>
            <person name="McFadden G.I."/>
            <person name="Lane C.E."/>
            <person name="Keeling P.J."/>
            <person name="Gray M.W."/>
            <person name="Grigoriev I.V."/>
            <person name="Archibald J.M."/>
        </authorList>
    </citation>
    <scope>NUCLEOTIDE SEQUENCE</scope>
    <source>
        <strain evidence="5 7">CCMP2712</strain>
    </source>
</reference>
<dbReference type="InterPro" id="IPR016181">
    <property type="entry name" value="Acyl_CoA_acyltransferase"/>
</dbReference>
<keyword evidence="2" id="KW-0012">Acyltransferase</keyword>
<dbReference type="PANTHER" id="PTHR43877">
    <property type="entry name" value="AMINOALKYLPHOSPHONATE N-ACETYLTRANSFERASE-RELATED-RELATED"/>
    <property type="match status" value="1"/>
</dbReference>
<keyword evidence="7" id="KW-1185">Reference proteome</keyword>
<feature type="region of interest" description="Disordered" evidence="3">
    <location>
        <begin position="20"/>
        <end position="40"/>
    </location>
</feature>
<dbReference type="Pfam" id="PF00583">
    <property type="entry name" value="Acetyltransf_1"/>
    <property type="match status" value="1"/>
</dbReference>
<name>L1J9X3_GUITC</name>
<dbReference type="CDD" id="cd04301">
    <property type="entry name" value="NAT_SF"/>
    <property type="match status" value="1"/>
</dbReference>
<dbReference type="InterPro" id="IPR000182">
    <property type="entry name" value="GNAT_dom"/>
</dbReference>
<dbReference type="OrthoDB" id="5689at2759"/>
<dbReference type="GO" id="GO:0016747">
    <property type="term" value="F:acyltransferase activity, transferring groups other than amino-acyl groups"/>
    <property type="evidence" value="ECO:0007669"/>
    <property type="project" value="InterPro"/>
</dbReference>